<dbReference type="Pfam" id="PF05638">
    <property type="entry name" value="T6SS_HCP"/>
    <property type="match status" value="1"/>
</dbReference>
<protein>
    <submittedName>
        <fullName evidence="1">Type VI secretion system secreted protein Hcp</fullName>
    </submittedName>
</protein>
<keyword evidence="2" id="KW-1185">Reference proteome</keyword>
<evidence type="ECO:0000313" key="2">
    <source>
        <dbReference type="Proteomes" id="UP000199120"/>
    </source>
</evidence>
<organism evidence="1 2">
    <name type="scientific">Paraburkholderia caballeronis</name>
    <dbReference type="NCBI Taxonomy" id="416943"/>
    <lineage>
        <taxon>Bacteria</taxon>
        <taxon>Pseudomonadati</taxon>
        <taxon>Pseudomonadota</taxon>
        <taxon>Betaproteobacteria</taxon>
        <taxon>Burkholderiales</taxon>
        <taxon>Burkholderiaceae</taxon>
        <taxon>Paraburkholderia</taxon>
    </lineage>
</organism>
<sequence length="161" mass="17729">MPIPAYMWLKDDGGADIKGSSTVQGREGSIEIISFGHGVNLPVDAANGKITGARTHSVAAFEKEFDAATPYLYKAVAKGQTLQSAEIKWYRINDAGKEEVYFVMLMEGVKVCGVNPGMSNTKLSQASTLNHVESVSMMYDRITWHYLDGNIKFTDSWNERG</sequence>
<dbReference type="EMBL" id="FOAJ01000001">
    <property type="protein sequence ID" value="SEK18149.1"/>
    <property type="molecule type" value="Genomic_DNA"/>
</dbReference>
<dbReference type="AlphaFoldDB" id="A0A1H7EWB4"/>
<dbReference type="STRING" id="416943.SAMN05445871_6255"/>
<accession>A0A1H7EWB4</accession>
<dbReference type="InterPro" id="IPR052947">
    <property type="entry name" value="T6SS_Hcp1_domain"/>
</dbReference>
<dbReference type="Proteomes" id="UP000199120">
    <property type="component" value="Unassembled WGS sequence"/>
</dbReference>
<dbReference type="PANTHER" id="PTHR34319">
    <property type="entry name" value="MAJOR EXPORTED PROTEIN"/>
    <property type="match status" value="1"/>
</dbReference>
<dbReference type="NCBIfam" id="TIGR03344">
    <property type="entry name" value="VI_effect_Hcp1"/>
    <property type="match status" value="1"/>
</dbReference>
<evidence type="ECO:0000313" key="1">
    <source>
        <dbReference type="EMBL" id="SEK18149.1"/>
    </source>
</evidence>
<proteinExistence type="predicted"/>
<dbReference type="RefSeq" id="WP_090552977.1">
    <property type="nucleotide sequence ID" value="NZ_FNSR01000003.1"/>
</dbReference>
<dbReference type="Gene3D" id="2.30.110.20">
    <property type="entry name" value="Hcp1-like"/>
    <property type="match status" value="1"/>
</dbReference>
<gene>
    <name evidence="1" type="ORF">SAMN05192542_10111</name>
</gene>
<dbReference type="InterPro" id="IPR036624">
    <property type="entry name" value="Hcp1-lik_sf"/>
</dbReference>
<dbReference type="InterPro" id="IPR008514">
    <property type="entry name" value="T6SS_Hcp"/>
</dbReference>
<reference evidence="2" key="1">
    <citation type="submission" date="2016-10" db="EMBL/GenBank/DDBJ databases">
        <authorList>
            <person name="Varghese N."/>
            <person name="Submissions S."/>
        </authorList>
    </citation>
    <scope>NUCLEOTIDE SEQUENCE [LARGE SCALE GENOMIC DNA]</scope>
    <source>
        <strain evidence="2">LMG 26416</strain>
    </source>
</reference>
<name>A0A1H7EWB4_9BURK</name>
<dbReference type="PANTHER" id="PTHR34319:SF6">
    <property type="entry name" value="MAJOR EXPORTED PROTEIN"/>
    <property type="match status" value="1"/>
</dbReference>
<dbReference type="OrthoDB" id="5674026at2"/>
<dbReference type="SUPFAM" id="SSF141452">
    <property type="entry name" value="Hcp1-like"/>
    <property type="match status" value="1"/>
</dbReference>